<dbReference type="SUPFAM" id="SSF49464">
    <property type="entry name" value="Carboxypeptidase regulatory domain-like"/>
    <property type="match status" value="1"/>
</dbReference>
<dbReference type="InterPro" id="IPR023996">
    <property type="entry name" value="TonB-dep_OMP_SusC/RagA"/>
</dbReference>
<dbReference type="SUPFAM" id="SSF56935">
    <property type="entry name" value="Porins"/>
    <property type="match status" value="1"/>
</dbReference>
<dbReference type="InterPro" id="IPR037066">
    <property type="entry name" value="Plug_dom_sf"/>
</dbReference>
<dbReference type="PROSITE" id="PS52016">
    <property type="entry name" value="TONB_DEPENDENT_REC_3"/>
    <property type="match status" value="1"/>
</dbReference>
<gene>
    <name evidence="7" type="ORF">LCGC14_0695650</name>
</gene>
<dbReference type="InterPro" id="IPR036942">
    <property type="entry name" value="Beta-barrel_TonB_sf"/>
</dbReference>
<dbReference type="AlphaFoldDB" id="A0A0F9R4J2"/>
<organism evidence="7">
    <name type="scientific">marine sediment metagenome</name>
    <dbReference type="NCBI Taxonomy" id="412755"/>
    <lineage>
        <taxon>unclassified sequences</taxon>
        <taxon>metagenomes</taxon>
        <taxon>ecological metagenomes</taxon>
    </lineage>
</organism>
<feature type="domain" description="TonB-dependent receptor plug" evidence="6">
    <location>
        <begin position="120"/>
        <end position="227"/>
    </location>
</feature>
<dbReference type="InterPro" id="IPR008969">
    <property type="entry name" value="CarboxyPept-like_regulatory"/>
</dbReference>
<evidence type="ECO:0000256" key="3">
    <source>
        <dbReference type="ARBA" id="ARBA00022692"/>
    </source>
</evidence>
<dbReference type="InterPro" id="IPR039426">
    <property type="entry name" value="TonB-dep_rcpt-like"/>
</dbReference>
<proteinExistence type="predicted"/>
<dbReference type="NCBIfam" id="TIGR04056">
    <property type="entry name" value="OMP_RagA_SusC"/>
    <property type="match status" value="1"/>
</dbReference>
<dbReference type="Gene3D" id="2.60.40.1120">
    <property type="entry name" value="Carboxypeptidase-like, regulatory domain"/>
    <property type="match status" value="1"/>
</dbReference>
<name>A0A0F9R4J2_9ZZZZ</name>
<keyword evidence="3" id="KW-0812">Transmembrane</keyword>
<dbReference type="InterPro" id="IPR012910">
    <property type="entry name" value="Plug_dom"/>
</dbReference>
<evidence type="ECO:0000259" key="6">
    <source>
        <dbReference type="Pfam" id="PF07715"/>
    </source>
</evidence>
<sequence length="1044" mass="114352">MKNLTYLKKFKEISIWCFLLFSVMGFAQERTITGTVSDNTGVPLPGVNVVIKGTNTGTSADFDGNYSITASSGETLVFTSIGYRMMEISIGEGSTYDVTLEEDSALLDEVVVIGYGTTKKSDVTGAIVSVSSEDINSRPVNNAIEAMQGKAAGVDISSNERPGSIGNITIRGVRSLSASNAPLYVLDGIPLISGGIDNINPTDIESIDILKDASATAIYGSRGANGVVIVTTKRGKTGRFTLNYNTAVTTQYLNEAAPNFNAGDYIEYRRWAKYYENSDTYPRGDQPTIANDEVIFTGDDTAFNNILRGWQGGSWDGSKLINTDWTDFVTRTGYTTQHTLSASGGAEKMKAYGSFGFIDNTGSVIGQSFRRYNSTVSVDITPTDWFSFGGSLNGSYSTQEFGQSTSGNVGVSAQSGLYQSARNIFQYTLPYDNEGNRVEFPGGDIAVKTIIDEDLYSQDQRVTLRAFGSFYSQFDFGAFSPALEGLKFRTNFGPDIQTFRNGTYLDGQSVIRTGSSYASLRKRQRLSYTLDNLLLYNRVFGNHDVGVTLLQSATELTEESNFMAADNIPFSSQKWNALSTDNVALSGYDSDLIERQLSSYMARVNYGYADKYLLTVSGRYDGASQLAEGNKWAFFPSAALGWSINKENFLVDSNWIDQLKLRVGVGVTGNAAIDPYSTQGGLLPLFYPIGSTPVSGVQLVGTDADEATFANKDLGWEKTTQYNYGLDFSFFLGRISGGLDYYTSNTTDLLLRKSIPTVTGYLNTFANVGETKSSGVDITLNTVNIRTDNFQWSTDISASWQQNEIVELANGKEDDINNNWFIGESLGVIYGYESAGIWQESDAAEIALFNANGQTFSPGNARPVDQNGDYVIDANNDRVVIGNTIPKYLLGVTNTFRYKDIELSFFLFGRFGYTYNTGGEGLPGRYNARSVDYYTVVDTDSEYQKPIYSAGNGDTYFETLGYRSGSFMKIRNVSLGYNLPQKLVSDIGLSKLRFYVQAQNPGMLFSKVDWIDLDVTRPADNDQGYSLGNSASNRGFSVGMDVQF</sequence>
<dbReference type="Gene3D" id="2.170.130.10">
    <property type="entry name" value="TonB-dependent receptor, plug domain"/>
    <property type="match status" value="1"/>
</dbReference>
<dbReference type="NCBIfam" id="TIGR04057">
    <property type="entry name" value="SusC_RagA_signa"/>
    <property type="match status" value="1"/>
</dbReference>
<evidence type="ECO:0000256" key="4">
    <source>
        <dbReference type="ARBA" id="ARBA00023136"/>
    </source>
</evidence>
<protein>
    <recommendedName>
        <fullName evidence="6">TonB-dependent receptor plug domain-containing protein</fullName>
    </recommendedName>
</protein>
<dbReference type="Pfam" id="PF13715">
    <property type="entry name" value="CarbopepD_reg_2"/>
    <property type="match status" value="1"/>
</dbReference>
<keyword evidence="4" id="KW-0472">Membrane</keyword>
<evidence type="ECO:0000256" key="1">
    <source>
        <dbReference type="ARBA" id="ARBA00004571"/>
    </source>
</evidence>
<dbReference type="EMBL" id="LAZR01001464">
    <property type="protein sequence ID" value="KKN44187.1"/>
    <property type="molecule type" value="Genomic_DNA"/>
</dbReference>
<dbReference type="Pfam" id="PF07715">
    <property type="entry name" value="Plug"/>
    <property type="match status" value="1"/>
</dbReference>
<evidence type="ECO:0000313" key="7">
    <source>
        <dbReference type="EMBL" id="KKN44187.1"/>
    </source>
</evidence>
<dbReference type="GO" id="GO:0009279">
    <property type="term" value="C:cell outer membrane"/>
    <property type="evidence" value="ECO:0007669"/>
    <property type="project" value="UniProtKB-SubCell"/>
</dbReference>
<evidence type="ECO:0000256" key="2">
    <source>
        <dbReference type="ARBA" id="ARBA00022448"/>
    </source>
</evidence>
<dbReference type="InterPro" id="IPR023997">
    <property type="entry name" value="TonB-dep_OMP_SusC/RagA_CS"/>
</dbReference>
<accession>A0A0F9R4J2</accession>
<dbReference type="Gene3D" id="2.40.170.20">
    <property type="entry name" value="TonB-dependent receptor, beta-barrel domain"/>
    <property type="match status" value="1"/>
</dbReference>
<evidence type="ECO:0000256" key="5">
    <source>
        <dbReference type="ARBA" id="ARBA00023237"/>
    </source>
</evidence>
<reference evidence="7" key="1">
    <citation type="journal article" date="2015" name="Nature">
        <title>Complex archaea that bridge the gap between prokaryotes and eukaryotes.</title>
        <authorList>
            <person name="Spang A."/>
            <person name="Saw J.H."/>
            <person name="Jorgensen S.L."/>
            <person name="Zaremba-Niedzwiedzka K."/>
            <person name="Martijn J."/>
            <person name="Lind A.E."/>
            <person name="van Eijk R."/>
            <person name="Schleper C."/>
            <person name="Guy L."/>
            <person name="Ettema T.J."/>
        </authorList>
    </citation>
    <scope>NUCLEOTIDE SEQUENCE</scope>
</reference>
<comment type="caution">
    <text evidence="7">The sequence shown here is derived from an EMBL/GenBank/DDBJ whole genome shotgun (WGS) entry which is preliminary data.</text>
</comment>
<keyword evidence="2" id="KW-0813">Transport</keyword>
<comment type="subcellular location">
    <subcellularLocation>
        <location evidence="1">Cell outer membrane</location>
        <topology evidence="1">Multi-pass membrane protein</topology>
    </subcellularLocation>
</comment>
<keyword evidence="5" id="KW-0998">Cell outer membrane</keyword>